<dbReference type="InterPro" id="IPR058627">
    <property type="entry name" value="MdtA-like_C"/>
</dbReference>
<dbReference type="NCBIfam" id="TIGR01730">
    <property type="entry name" value="RND_mfp"/>
    <property type="match status" value="1"/>
</dbReference>
<comment type="subcellular location">
    <subcellularLocation>
        <location evidence="1">Cell envelope</location>
    </subcellularLocation>
</comment>
<keyword evidence="5" id="KW-1133">Transmembrane helix</keyword>
<evidence type="ECO:0008006" key="11">
    <source>
        <dbReference type="Google" id="ProtNLM"/>
    </source>
</evidence>
<evidence type="ECO:0000313" key="9">
    <source>
        <dbReference type="EMBL" id="OGY52013.1"/>
    </source>
</evidence>
<feature type="domain" description="AprE-like beta-barrel" evidence="8">
    <location>
        <begin position="411"/>
        <end position="496"/>
    </location>
</feature>
<dbReference type="Proteomes" id="UP000177310">
    <property type="component" value="Unassembled WGS sequence"/>
</dbReference>
<organism evidence="9 10">
    <name type="scientific">Candidatus Buchananbacteria bacterium RIFCSPHIGHO2_02_FULL_56_16</name>
    <dbReference type="NCBI Taxonomy" id="1797542"/>
    <lineage>
        <taxon>Bacteria</taxon>
        <taxon>Candidatus Buchananiibacteriota</taxon>
    </lineage>
</organism>
<feature type="domain" description="YbhG-like alpha-helical hairpin" evidence="6">
    <location>
        <begin position="95"/>
        <end position="206"/>
    </location>
</feature>
<dbReference type="Gene3D" id="2.40.30.170">
    <property type="match status" value="1"/>
</dbReference>
<dbReference type="InterPro" id="IPR058982">
    <property type="entry name" value="Beta-barrel_AprE"/>
</dbReference>
<feature type="transmembrane region" description="Helical" evidence="5">
    <location>
        <begin position="9"/>
        <end position="25"/>
    </location>
</feature>
<dbReference type="Pfam" id="PF26002">
    <property type="entry name" value="Beta-barrel_AprE"/>
    <property type="match status" value="1"/>
</dbReference>
<protein>
    <recommendedName>
        <fullName evidence="11">Membrane fusion protein biotin-lipoyl like domain-containing protein</fullName>
    </recommendedName>
</protein>
<dbReference type="Gene3D" id="2.40.420.20">
    <property type="match status" value="1"/>
</dbReference>
<dbReference type="PANTHER" id="PTHR32347">
    <property type="entry name" value="EFFLUX SYSTEM COMPONENT YKNX-RELATED"/>
    <property type="match status" value="1"/>
</dbReference>
<evidence type="ECO:0000259" key="6">
    <source>
        <dbReference type="Pfam" id="PF25881"/>
    </source>
</evidence>
<gene>
    <name evidence="9" type="ORF">A3J59_03790</name>
</gene>
<keyword evidence="5" id="KW-0472">Membrane</keyword>
<dbReference type="Gene3D" id="1.10.287.470">
    <property type="entry name" value="Helix hairpin bin"/>
    <property type="match status" value="1"/>
</dbReference>
<evidence type="ECO:0000256" key="5">
    <source>
        <dbReference type="SAM" id="Phobius"/>
    </source>
</evidence>
<keyword evidence="3 4" id="KW-0175">Coiled coil</keyword>
<keyword evidence="5" id="KW-0812">Transmembrane</keyword>
<evidence type="ECO:0000256" key="3">
    <source>
        <dbReference type="ARBA" id="ARBA00023054"/>
    </source>
</evidence>
<dbReference type="SUPFAM" id="SSF111369">
    <property type="entry name" value="HlyD-like secretion proteins"/>
    <property type="match status" value="2"/>
</dbReference>
<dbReference type="GO" id="GO:0030313">
    <property type="term" value="C:cell envelope"/>
    <property type="evidence" value="ECO:0007669"/>
    <property type="project" value="UniProtKB-SubCell"/>
</dbReference>
<evidence type="ECO:0000259" key="8">
    <source>
        <dbReference type="Pfam" id="PF26002"/>
    </source>
</evidence>
<feature type="coiled-coil region" evidence="4">
    <location>
        <begin position="94"/>
        <end position="161"/>
    </location>
</feature>
<evidence type="ECO:0000256" key="4">
    <source>
        <dbReference type="SAM" id="Coils"/>
    </source>
</evidence>
<accession>A0A1G1YI41</accession>
<dbReference type="InterPro" id="IPR006143">
    <property type="entry name" value="RND_pump_MFP"/>
</dbReference>
<dbReference type="InterPro" id="IPR050465">
    <property type="entry name" value="UPF0194_transport"/>
</dbReference>
<sequence>MKKLLTSKIFWAIVVVVAVGGGLLWRNASMPKQPEYVTETAKVGGIVQTVSATGQVKSASEIELNFKNAGTVSVVRAKTGSRVTSGEILAQLKATDLEIAITKARADLEEARANLNKMTAGATAEEIALSEASVAKARTDVTTAQADLARTEKTYRQAIENSRNDLLNSINSALTKASISLQKVYDTLFYEGDDDNFATANVSLEQKVHNGYTSGSAKVTAAQDAYGDAKLSGSDADLDTTTTVTIDALGSVEATLENLTILFGYVVLNPTLTQSELDTLKTTINTERTTTDSSANTINADKQDLADARISYDTKVEAGQNAVSAAERNLAIAEADLTLKKAAARPDDVSLYQARLRRAEADLRLAQDRYKETILRAPIDGVVTEVNVSAGEQTSASEPEVKMLATENYEIEVDIPESDIAKVTVGDRSEIVLDAFTDEDLFEGTVTTINPAQTEIQDVIYYRVTVSFAAQQPAGVSGLVEQIKPGMTADVTIETERKENVLVIPSRAIKEKNGDKVVTVLENGRTVDKVVTVGLRGDEGLVEILTGLQAGDEIVTFVRNQ</sequence>
<evidence type="ECO:0000313" key="10">
    <source>
        <dbReference type="Proteomes" id="UP000177310"/>
    </source>
</evidence>
<comment type="similarity">
    <text evidence="2">Belongs to the membrane fusion protein (MFP) (TC 8.A.1) family.</text>
</comment>
<comment type="caution">
    <text evidence="9">The sequence shown here is derived from an EMBL/GenBank/DDBJ whole genome shotgun (WGS) entry which is preliminary data.</text>
</comment>
<feature type="domain" description="Multidrug resistance protein MdtA-like C-terminal permuted SH3" evidence="7">
    <location>
        <begin position="500"/>
        <end position="556"/>
    </location>
</feature>
<dbReference type="AlphaFoldDB" id="A0A1G1YI41"/>
<dbReference type="Pfam" id="PF25967">
    <property type="entry name" value="RND-MFP_C"/>
    <property type="match status" value="1"/>
</dbReference>
<evidence type="ECO:0000256" key="1">
    <source>
        <dbReference type="ARBA" id="ARBA00004196"/>
    </source>
</evidence>
<dbReference type="Gene3D" id="2.40.50.100">
    <property type="match status" value="2"/>
</dbReference>
<dbReference type="GO" id="GO:0022857">
    <property type="term" value="F:transmembrane transporter activity"/>
    <property type="evidence" value="ECO:0007669"/>
    <property type="project" value="InterPro"/>
</dbReference>
<dbReference type="GO" id="GO:0016020">
    <property type="term" value="C:membrane"/>
    <property type="evidence" value="ECO:0007669"/>
    <property type="project" value="InterPro"/>
</dbReference>
<evidence type="ECO:0000259" key="7">
    <source>
        <dbReference type="Pfam" id="PF25967"/>
    </source>
</evidence>
<feature type="coiled-coil region" evidence="4">
    <location>
        <begin position="316"/>
        <end position="376"/>
    </location>
</feature>
<dbReference type="EMBL" id="MHIL01000010">
    <property type="protein sequence ID" value="OGY52013.1"/>
    <property type="molecule type" value="Genomic_DNA"/>
</dbReference>
<name>A0A1G1YI41_9BACT</name>
<dbReference type="STRING" id="1797542.A3J59_03790"/>
<proteinExistence type="inferred from homology"/>
<reference evidence="9 10" key="1">
    <citation type="journal article" date="2016" name="Nat. Commun.">
        <title>Thousands of microbial genomes shed light on interconnected biogeochemical processes in an aquifer system.</title>
        <authorList>
            <person name="Anantharaman K."/>
            <person name="Brown C.T."/>
            <person name="Hug L.A."/>
            <person name="Sharon I."/>
            <person name="Castelle C.J."/>
            <person name="Probst A.J."/>
            <person name="Thomas B.C."/>
            <person name="Singh A."/>
            <person name="Wilkins M.J."/>
            <person name="Karaoz U."/>
            <person name="Brodie E.L."/>
            <person name="Williams K.H."/>
            <person name="Hubbard S.S."/>
            <person name="Banfield J.F."/>
        </authorList>
    </citation>
    <scope>NUCLEOTIDE SEQUENCE [LARGE SCALE GENOMIC DNA]</scope>
</reference>
<evidence type="ECO:0000256" key="2">
    <source>
        <dbReference type="ARBA" id="ARBA00009477"/>
    </source>
</evidence>
<dbReference type="InterPro" id="IPR059052">
    <property type="entry name" value="HH_YbhG-like"/>
</dbReference>
<dbReference type="Pfam" id="PF25881">
    <property type="entry name" value="HH_YBHG"/>
    <property type="match status" value="1"/>
</dbReference>